<dbReference type="InterPro" id="IPR055371">
    <property type="entry name" value="SpaA_PFL_dom_4"/>
</dbReference>
<evidence type="ECO:0000313" key="2">
    <source>
        <dbReference type="EMBL" id="GAF75000.1"/>
    </source>
</evidence>
<feature type="domain" description="SpaA-like prealbumin fold" evidence="1">
    <location>
        <begin position="63"/>
        <end position="166"/>
    </location>
</feature>
<feature type="domain" description="SpaA-like prealbumin fold" evidence="1">
    <location>
        <begin position="4"/>
        <end position="57"/>
    </location>
</feature>
<dbReference type="Pfam" id="PF24514">
    <property type="entry name" value="SpaA_4"/>
    <property type="match status" value="3"/>
</dbReference>
<organism evidence="2">
    <name type="scientific">marine sediment metagenome</name>
    <dbReference type="NCBI Taxonomy" id="412755"/>
    <lineage>
        <taxon>unclassified sequences</taxon>
        <taxon>metagenomes</taxon>
        <taxon>ecological metagenomes</taxon>
    </lineage>
</organism>
<accession>X0TG04</accession>
<dbReference type="EMBL" id="BARS01009463">
    <property type="protein sequence ID" value="GAF75000.1"/>
    <property type="molecule type" value="Genomic_DNA"/>
</dbReference>
<reference evidence="2" key="1">
    <citation type="journal article" date="2014" name="Front. Microbiol.">
        <title>High frequency of phylogenetically diverse reductive dehalogenase-homologous genes in deep subseafloor sedimentary metagenomes.</title>
        <authorList>
            <person name="Kawai M."/>
            <person name="Futagami T."/>
            <person name="Toyoda A."/>
            <person name="Takaki Y."/>
            <person name="Nishi S."/>
            <person name="Hori S."/>
            <person name="Arai W."/>
            <person name="Tsubouchi T."/>
            <person name="Morono Y."/>
            <person name="Uchiyama I."/>
            <person name="Ito T."/>
            <person name="Fujiyama A."/>
            <person name="Inagaki F."/>
            <person name="Takami H."/>
        </authorList>
    </citation>
    <scope>NUCLEOTIDE SEQUENCE</scope>
    <source>
        <strain evidence="2">Expedition CK06-06</strain>
    </source>
</reference>
<protein>
    <recommendedName>
        <fullName evidence="1">SpaA-like prealbumin fold domain-containing protein</fullName>
    </recommendedName>
</protein>
<comment type="caution">
    <text evidence="2">The sequence shown here is derived from an EMBL/GenBank/DDBJ whole genome shotgun (WGS) entry which is preliminary data.</text>
</comment>
<proteinExistence type="predicted"/>
<gene>
    <name evidence="2" type="ORF">S01H1_17793</name>
</gene>
<sequence length="341" mass="34087">ESVTAGTYVITESNIPDGWSLANVACTGNSVATTTGANSISVVVSPNEAVECTFDNSASATLKITKDTSAAGFGDKFGFTVSGSSATAFGTSGEFTLDTATPGFVRMTGTESVTAGTYIITEGNTPGWSLANVACTGNSVSATTGANSISVVVSPNEAVECTFDNSASATLKITKDTSAAGFGDKFGFTVSGSSATAFGTSGEFTLDTATPGFVRMTGTESVTAGTYVITESNIPDGWSLANVACTGNSVATTTGANSISVVVSPNEAVECTFDNSASATLKITKDTSAAGFGDKFGFTVSGSSATAFGTSGEFTLDTATPGFVRMTGTESVTAGTYIITE</sequence>
<feature type="non-terminal residue" evidence="2">
    <location>
        <position position="341"/>
    </location>
</feature>
<dbReference type="AlphaFoldDB" id="X0TG04"/>
<feature type="domain" description="SpaA-like prealbumin fold" evidence="1">
    <location>
        <begin position="172"/>
        <end position="276"/>
    </location>
</feature>
<feature type="non-terminal residue" evidence="2">
    <location>
        <position position="1"/>
    </location>
</feature>
<name>X0TG04_9ZZZZ</name>
<evidence type="ECO:0000259" key="1">
    <source>
        <dbReference type="Pfam" id="PF24514"/>
    </source>
</evidence>